<feature type="region of interest" description="Disordered" evidence="1">
    <location>
        <begin position="491"/>
        <end position="529"/>
    </location>
</feature>
<feature type="compositionally biased region" description="Acidic residues" evidence="1">
    <location>
        <begin position="494"/>
        <end position="508"/>
    </location>
</feature>
<keyword evidence="3" id="KW-1185">Reference proteome</keyword>
<sequence>MTSGNEATIPSVPVKNVGESGISSGQPISTKPEDPPVAKSRAIKPSPKRGSSSGVNLDGGRNLAGARKVAISAAAKGKSIVSGDAGKGLTFKDVRLIHFWEVWNPVSKTLIGIEMLLIDEEENVIEGFIPQGMSATYLPHLKAGATYRLNSFFGSQSKMIYRVADPTVTISLSWNSVLSEFKESSVCFPEDRFRFHDHKEFDAAADKRGDLYDYIGHIKLVNGEVPNDKLIIDEAGLAASRRLDLHVQTHDPFEFCDKFKASGGTASVILVTALNPKWFGGVLSLSSTTASRVLIDVDNQETRSYLSWLESNFEVANRVDATVVTKPETVTLGDLLTYMKQESAKVAWFECIATFDDVVHGCRDCHTKAIKGPTALMCKKCGKHETDAVPQYHSKLSVYDQKDQAVFVLLGDAGEELTGKKAAELADSYYQLNEIKEEDHIVPVPQALISTIGQTRKFVVKVSAYYLTGKSQSLTVTKVLPLEEEEHEVNIAAEDGEAPENAMEDQAEESVKRGADVIEGEEAKRSKLG</sequence>
<dbReference type="CDD" id="cd04480">
    <property type="entry name" value="RPA1_DBD_A_like"/>
    <property type="match status" value="1"/>
</dbReference>
<accession>A0ABC8LAX1</accession>
<evidence type="ECO:0000256" key="1">
    <source>
        <dbReference type="SAM" id="MobiDB-lite"/>
    </source>
</evidence>
<comment type="caution">
    <text evidence="2">The sequence shown here is derived from an EMBL/GenBank/DDBJ whole genome shotgun (WGS) entry which is preliminary data.</text>
</comment>
<dbReference type="SUPFAM" id="SSF50249">
    <property type="entry name" value="Nucleic acid-binding proteins"/>
    <property type="match status" value="1"/>
</dbReference>
<dbReference type="PANTHER" id="PTHR47165:SF4">
    <property type="entry name" value="OS03G0429900 PROTEIN"/>
    <property type="match status" value="1"/>
</dbReference>
<dbReference type="PANTHER" id="PTHR47165">
    <property type="entry name" value="OS03G0429900 PROTEIN"/>
    <property type="match status" value="1"/>
</dbReference>
<protein>
    <recommendedName>
        <fullName evidence="4">Replication factor A C-terminal domain-containing protein</fullName>
    </recommendedName>
</protein>
<dbReference type="EMBL" id="CAKOAT010486266">
    <property type="protein sequence ID" value="CAH8380272.1"/>
    <property type="molecule type" value="Genomic_DNA"/>
</dbReference>
<dbReference type="Proteomes" id="UP001642260">
    <property type="component" value="Unassembled WGS sequence"/>
</dbReference>
<proteinExistence type="predicted"/>
<dbReference type="AlphaFoldDB" id="A0ABC8LAX1"/>
<evidence type="ECO:0008006" key="4">
    <source>
        <dbReference type="Google" id="ProtNLM"/>
    </source>
</evidence>
<dbReference type="Gene3D" id="2.40.50.140">
    <property type="entry name" value="Nucleic acid-binding proteins"/>
    <property type="match status" value="2"/>
</dbReference>
<reference evidence="2 3" key="1">
    <citation type="submission" date="2022-03" db="EMBL/GenBank/DDBJ databases">
        <authorList>
            <person name="Macdonald S."/>
            <person name="Ahmed S."/>
            <person name="Newling K."/>
        </authorList>
    </citation>
    <scope>NUCLEOTIDE SEQUENCE [LARGE SCALE GENOMIC DNA]</scope>
</reference>
<evidence type="ECO:0000313" key="2">
    <source>
        <dbReference type="EMBL" id="CAH8380272.1"/>
    </source>
</evidence>
<feature type="region of interest" description="Disordered" evidence="1">
    <location>
        <begin position="1"/>
        <end position="58"/>
    </location>
</feature>
<name>A0ABC8LAX1_ERUVS</name>
<gene>
    <name evidence="2" type="ORF">ERUC_LOCUS33140</name>
</gene>
<evidence type="ECO:0000313" key="3">
    <source>
        <dbReference type="Proteomes" id="UP001642260"/>
    </source>
</evidence>
<organism evidence="2 3">
    <name type="scientific">Eruca vesicaria subsp. sativa</name>
    <name type="common">Garden rocket</name>
    <name type="synonym">Eruca sativa</name>
    <dbReference type="NCBI Taxonomy" id="29727"/>
    <lineage>
        <taxon>Eukaryota</taxon>
        <taxon>Viridiplantae</taxon>
        <taxon>Streptophyta</taxon>
        <taxon>Embryophyta</taxon>
        <taxon>Tracheophyta</taxon>
        <taxon>Spermatophyta</taxon>
        <taxon>Magnoliopsida</taxon>
        <taxon>eudicotyledons</taxon>
        <taxon>Gunneridae</taxon>
        <taxon>Pentapetalae</taxon>
        <taxon>rosids</taxon>
        <taxon>malvids</taxon>
        <taxon>Brassicales</taxon>
        <taxon>Brassicaceae</taxon>
        <taxon>Brassiceae</taxon>
        <taxon>Eruca</taxon>
    </lineage>
</organism>
<feature type="compositionally biased region" description="Basic and acidic residues" evidence="1">
    <location>
        <begin position="509"/>
        <end position="529"/>
    </location>
</feature>
<dbReference type="InterPro" id="IPR012340">
    <property type="entry name" value="NA-bd_OB-fold"/>
</dbReference>